<evidence type="ECO:0000313" key="6">
    <source>
        <dbReference type="Proteomes" id="UP001320766"/>
    </source>
</evidence>
<dbReference type="Pfam" id="PF00144">
    <property type="entry name" value="Beta-lactamase"/>
    <property type="match status" value="1"/>
</dbReference>
<keyword evidence="2" id="KW-0472">Membrane</keyword>
<feature type="transmembrane region" description="Helical" evidence="2">
    <location>
        <begin position="379"/>
        <end position="400"/>
    </location>
</feature>
<accession>A0ABT1K6P6</accession>
<dbReference type="PANTHER" id="PTHR46825">
    <property type="entry name" value="D-ALANYL-D-ALANINE-CARBOXYPEPTIDASE/ENDOPEPTIDASE AMPH"/>
    <property type="match status" value="1"/>
</dbReference>
<keyword evidence="2" id="KW-0812">Transmembrane</keyword>
<keyword evidence="6" id="KW-1185">Reference proteome</keyword>
<sequence>MKILPLALAVLTALSVPSAPAAASMSPHAPQPAATRTTAAPELTPAAIDAYVTRALDSTGLPGLSVVVTHGDRVVHAAGYGHDSEGRLVTATTPMRVASLTKSFTAMAVMILVEEGKLALDRPVVEQLPELRMADPRARTITVRHLLNQTSGLSDTTTDIRDLDTARSLKEYAAKLGDATLRATPGTHWEYCNVNYNLAARLVEVAGGRPFGAFMRERVLGPLGMRSSAVSEREVRPADGYNSVYGLWLSRPELPAFLDGSGSGGVITTAADMGCWLIAQNVRGRRLVGPASLAAMHAPSKVSDYGMGWGLDDRTRRLTHSGNLFTYTAVETIVPETGYGFAVMANSASLTDETFTIAAGLADLSEGRPSETSGGDRQLFELVLGLIALVAAGLGALGAARSRRWAARRLATTTPKNGFKGSAQARGSRRTWRVGLRLVPVLLPSVLLAAYPELVSFLSNGRTITWAQLTYFPAPLTITLVVAAAAGLTTAAFRVVRYRALSRARLATTR</sequence>
<organism evidence="5 6">
    <name type="scientific">Nonomuraea roseoviolacea subsp. carminata</name>
    <dbReference type="NCBI Taxonomy" id="160689"/>
    <lineage>
        <taxon>Bacteria</taxon>
        <taxon>Bacillati</taxon>
        <taxon>Actinomycetota</taxon>
        <taxon>Actinomycetes</taxon>
        <taxon>Streptosporangiales</taxon>
        <taxon>Streptosporangiaceae</taxon>
        <taxon>Nonomuraea</taxon>
    </lineage>
</organism>
<dbReference type="PANTHER" id="PTHR46825:SF15">
    <property type="entry name" value="BETA-LACTAMASE-RELATED DOMAIN-CONTAINING PROTEIN"/>
    <property type="match status" value="1"/>
</dbReference>
<dbReference type="Gene3D" id="3.40.710.10">
    <property type="entry name" value="DD-peptidase/beta-lactamase superfamily"/>
    <property type="match status" value="1"/>
</dbReference>
<feature type="region of interest" description="Disordered" evidence="1">
    <location>
        <begin position="21"/>
        <end position="40"/>
    </location>
</feature>
<protein>
    <submittedName>
        <fullName evidence="5">CubicO group peptidase (Beta-lactamase class C family)</fullName>
    </submittedName>
</protein>
<evidence type="ECO:0000256" key="1">
    <source>
        <dbReference type="SAM" id="MobiDB-lite"/>
    </source>
</evidence>
<keyword evidence="2" id="KW-1133">Transmembrane helix</keyword>
<comment type="caution">
    <text evidence="5">The sequence shown here is derived from an EMBL/GenBank/DDBJ whole genome shotgun (WGS) entry which is preliminary data.</text>
</comment>
<reference evidence="5 6" key="1">
    <citation type="submission" date="2022-06" db="EMBL/GenBank/DDBJ databases">
        <title>Sequencing the genomes of 1000 actinobacteria strains.</title>
        <authorList>
            <person name="Klenk H.-P."/>
        </authorList>
    </citation>
    <scope>NUCLEOTIDE SEQUENCE [LARGE SCALE GENOMIC DNA]</scope>
    <source>
        <strain evidence="5 6">DSM 44170</strain>
    </source>
</reference>
<keyword evidence="3" id="KW-0732">Signal</keyword>
<dbReference type="InterPro" id="IPR050491">
    <property type="entry name" value="AmpC-like"/>
</dbReference>
<dbReference type="InterPro" id="IPR001466">
    <property type="entry name" value="Beta-lactam-related"/>
</dbReference>
<name>A0ABT1K6P6_9ACTN</name>
<feature type="transmembrane region" description="Helical" evidence="2">
    <location>
        <begin position="471"/>
        <end position="496"/>
    </location>
</feature>
<feature type="signal peptide" evidence="3">
    <location>
        <begin position="1"/>
        <end position="21"/>
    </location>
</feature>
<evidence type="ECO:0000256" key="2">
    <source>
        <dbReference type="SAM" id="Phobius"/>
    </source>
</evidence>
<feature type="chain" id="PRO_5045248541" evidence="3">
    <location>
        <begin position="22"/>
        <end position="510"/>
    </location>
</feature>
<evidence type="ECO:0000256" key="3">
    <source>
        <dbReference type="SAM" id="SignalP"/>
    </source>
</evidence>
<feature type="transmembrane region" description="Helical" evidence="2">
    <location>
        <begin position="434"/>
        <end position="451"/>
    </location>
</feature>
<dbReference type="Proteomes" id="UP001320766">
    <property type="component" value="Unassembled WGS sequence"/>
</dbReference>
<evidence type="ECO:0000259" key="4">
    <source>
        <dbReference type="Pfam" id="PF00144"/>
    </source>
</evidence>
<evidence type="ECO:0000313" key="5">
    <source>
        <dbReference type="EMBL" id="MCP2348679.1"/>
    </source>
</evidence>
<feature type="domain" description="Beta-lactamase-related" evidence="4">
    <location>
        <begin position="48"/>
        <end position="351"/>
    </location>
</feature>
<gene>
    <name evidence="5" type="ORF">HD595_004801</name>
</gene>
<dbReference type="RefSeq" id="WP_253772628.1">
    <property type="nucleotide sequence ID" value="NZ_BAAAVE010000059.1"/>
</dbReference>
<dbReference type="SUPFAM" id="SSF56601">
    <property type="entry name" value="beta-lactamase/transpeptidase-like"/>
    <property type="match status" value="1"/>
</dbReference>
<dbReference type="EMBL" id="JAMZEC010000001">
    <property type="protein sequence ID" value="MCP2348679.1"/>
    <property type="molecule type" value="Genomic_DNA"/>
</dbReference>
<dbReference type="InterPro" id="IPR012338">
    <property type="entry name" value="Beta-lactam/transpept-like"/>
</dbReference>
<proteinExistence type="predicted"/>